<name>A0A5P2QXM1_9RHOB</name>
<dbReference type="AlphaFoldDB" id="A0A5P2QXM1"/>
<organism evidence="1 2">
    <name type="scientific">Paracoccus yeei</name>
    <dbReference type="NCBI Taxonomy" id="147645"/>
    <lineage>
        <taxon>Bacteria</taxon>
        <taxon>Pseudomonadati</taxon>
        <taxon>Pseudomonadota</taxon>
        <taxon>Alphaproteobacteria</taxon>
        <taxon>Rhodobacterales</taxon>
        <taxon>Paracoccaceae</taxon>
        <taxon>Paracoccus</taxon>
    </lineage>
</organism>
<protein>
    <submittedName>
        <fullName evidence="1">Uncharacterized protein</fullName>
    </submittedName>
</protein>
<proteinExistence type="predicted"/>
<dbReference type="RefSeq" id="WP_150351916.1">
    <property type="nucleotide sequence ID" value="NZ_CP038093.1"/>
</dbReference>
<sequence>MAERGCSSAGLARMLLRRPDLSPYFRSLQITHSVLLTLCEAYEEATRALETLPPDCPEHREYVEICQALEDEFERVCRQVHGGTTSGWH</sequence>
<dbReference type="Proteomes" id="UP000324507">
    <property type="component" value="Plasmid unnamed4"/>
</dbReference>
<keyword evidence="1" id="KW-0614">Plasmid</keyword>
<gene>
    <name evidence="1" type="ORF">FOB51_21855</name>
</gene>
<evidence type="ECO:0000313" key="1">
    <source>
        <dbReference type="EMBL" id="QEU10630.1"/>
    </source>
</evidence>
<evidence type="ECO:0000313" key="2">
    <source>
        <dbReference type="Proteomes" id="UP000324507"/>
    </source>
</evidence>
<dbReference type="EMBL" id="CP044082">
    <property type="protein sequence ID" value="QEU10630.1"/>
    <property type="molecule type" value="Genomic_DNA"/>
</dbReference>
<reference evidence="1 2" key="1">
    <citation type="submission" date="2019-09" db="EMBL/GenBank/DDBJ databases">
        <title>FDA dAtabase for Regulatory Grade micrObial Sequences (FDA-ARGOS): Supporting development and validation of Infectious Disease Dx tests.</title>
        <authorList>
            <person name="Sciortino C."/>
            <person name="Tallon L."/>
            <person name="Sadzewicz L."/>
            <person name="Vavikolanu K."/>
            <person name="Mehta A."/>
            <person name="Aluvathingal J."/>
            <person name="Nadendla S."/>
            <person name="Nandy P."/>
            <person name="Geyer C."/>
            <person name="Yan Y."/>
            <person name="Sichtig H."/>
        </authorList>
    </citation>
    <scope>NUCLEOTIDE SEQUENCE [LARGE SCALE GENOMIC DNA]</scope>
    <source>
        <strain evidence="1 2">FDAARGOS_643</strain>
        <plasmid evidence="1 2">unnamed4</plasmid>
    </source>
</reference>
<geneLocation type="plasmid" evidence="1 2">
    <name>unnamed4</name>
</geneLocation>
<accession>A0A5P2QXM1</accession>